<dbReference type="PANTHER" id="PTHR43359:SF1">
    <property type="entry name" value="FORMATE HYDROGENLYASE SUBUNIT 4-RELATED"/>
    <property type="match status" value="1"/>
</dbReference>
<reference evidence="6 7" key="1">
    <citation type="submission" date="2015-07" db="EMBL/GenBank/DDBJ databases">
        <title>Genome sequence of Leptolinea tardivitalis DSM 16556.</title>
        <authorList>
            <person name="Hemp J."/>
            <person name="Ward L.M."/>
            <person name="Pace L.A."/>
            <person name="Fischer W.W."/>
        </authorList>
    </citation>
    <scope>NUCLEOTIDE SEQUENCE [LARGE SCALE GENOMIC DNA]</scope>
    <source>
        <strain evidence="6 7">YMTK-2</strain>
    </source>
</reference>
<evidence type="ECO:0000256" key="4">
    <source>
        <dbReference type="ARBA" id="ARBA00023136"/>
    </source>
</evidence>
<feature type="transmembrane region" description="Helical" evidence="5">
    <location>
        <begin position="231"/>
        <end position="247"/>
    </location>
</feature>
<dbReference type="OrthoDB" id="9803734at2"/>
<dbReference type="Pfam" id="PF00146">
    <property type="entry name" value="NADHdh"/>
    <property type="match status" value="1"/>
</dbReference>
<dbReference type="InterPro" id="IPR052561">
    <property type="entry name" value="ComplexI_Subunit1"/>
</dbReference>
<sequence>MNTPLSLLYLLIFPGGLFLIAMGLVYEWADRKLVAQFQNRIGPRWFQPLADVIKLLAKEEIIPAGVSSGLFTALPIVAVAAALTAALNVPMFGLRPAYSFSGDLIVAMYLLSLMTLCTGLAGANTNDRFSLIGATRTLTQLFSYEAPFMLALLGPAIMAGSWNISEINAYAESHLWMVVTQPIGALVAIIGLMGKLELPPFDAPEAETEIVSGALTEYSGRGLALFHIGKDIELVIGLTMVSAFYFGGLSNPIYFIVKTVVLLLITAGLQSLFARLRIDQTVGMWWRLGALLALLQLLVLIVFKGFGL</sequence>
<evidence type="ECO:0000256" key="1">
    <source>
        <dbReference type="ARBA" id="ARBA00004141"/>
    </source>
</evidence>
<keyword evidence="3 5" id="KW-1133">Transmembrane helix</keyword>
<gene>
    <name evidence="6" type="ORF">ADM99_12085</name>
</gene>
<keyword evidence="7" id="KW-1185">Reference proteome</keyword>
<organism evidence="6 7">
    <name type="scientific">Leptolinea tardivitalis</name>
    <dbReference type="NCBI Taxonomy" id="229920"/>
    <lineage>
        <taxon>Bacteria</taxon>
        <taxon>Bacillati</taxon>
        <taxon>Chloroflexota</taxon>
        <taxon>Anaerolineae</taxon>
        <taxon>Anaerolineales</taxon>
        <taxon>Anaerolineaceae</taxon>
        <taxon>Leptolinea</taxon>
    </lineage>
</organism>
<keyword evidence="4 5" id="KW-0472">Membrane</keyword>
<evidence type="ECO:0000256" key="3">
    <source>
        <dbReference type="ARBA" id="ARBA00022989"/>
    </source>
</evidence>
<dbReference type="PANTHER" id="PTHR43359">
    <property type="entry name" value="FORMATE HYDROGENLYASE SUBUNIT 4"/>
    <property type="match status" value="1"/>
</dbReference>
<feature type="transmembrane region" description="Helical" evidence="5">
    <location>
        <begin position="174"/>
        <end position="193"/>
    </location>
</feature>
<dbReference type="AlphaFoldDB" id="A0A0P6WXE2"/>
<dbReference type="InterPro" id="IPR001694">
    <property type="entry name" value="NADH_UbQ_OxRdtase_su1/FPO"/>
</dbReference>
<feature type="transmembrane region" description="Helical" evidence="5">
    <location>
        <begin position="253"/>
        <end position="273"/>
    </location>
</feature>
<feature type="transmembrane region" description="Helical" evidence="5">
    <location>
        <begin position="144"/>
        <end position="162"/>
    </location>
</feature>
<feature type="transmembrane region" description="Helical" evidence="5">
    <location>
        <begin position="6"/>
        <end position="26"/>
    </location>
</feature>
<feature type="transmembrane region" description="Helical" evidence="5">
    <location>
        <begin position="285"/>
        <end position="306"/>
    </location>
</feature>
<protein>
    <recommendedName>
        <fullName evidence="8">NADH dehydrogenase</fullName>
    </recommendedName>
</protein>
<proteinExistence type="predicted"/>
<comment type="caution">
    <text evidence="6">The sequence shown here is derived from an EMBL/GenBank/DDBJ whole genome shotgun (WGS) entry which is preliminary data.</text>
</comment>
<dbReference type="Proteomes" id="UP000050430">
    <property type="component" value="Unassembled WGS sequence"/>
</dbReference>
<evidence type="ECO:0000313" key="7">
    <source>
        <dbReference type="Proteomes" id="UP000050430"/>
    </source>
</evidence>
<evidence type="ECO:0000256" key="2">
    <source>
        <dbReference type="ARBA" id="ARBA00022692"/>
    </source>
</evidence>
<evidence type="ECO:0000313" key="6">
    <source>
        <dbReference type="EMBL" id="KPL71029.1"/>
    </source>
</evidence>
<dbReference type="GO" id="GO:0005886">
    <property type="term" value="C:plasma membrane"/>
    <property type="evidence" value="ECO:0007669"/>
    <property type="project" value="TreeGrafter"/>
</dbReference>
<accession>A0A0P6WXE2</accession>
<feature type="transmembrane region" description="Helical" evidence="5">
    <location>
        <begin position="104"/>
        <end position="123"/>
    </location>
</feature>
<dbReference type="EMBL" id="LGCK01000012">
    <property type="protein sequence ID" value="KPL71029.1"/>
    <property type="molecule type" value="Genomic_DNA"/>
</dbReference>
<keyword evidence="2 5" id="KW-0812">Transmembrane</keyword>
<dbReference type="STRING" id="229920.ADM99_12085"/>
<name>A0A0P6WXE2_9CHLR</name>
<evidence type="ECO:0008006" key="8">
    <source>
        <dbReference type="Google" id="ProtNLM"/>
    </source>
</evidence>
<evidence type="ECO:0000256" key="5">
    <source>
        <dbReference type="SAM" id="Phobius"/>
    </source>
</evidence>
<feature type="transmembrane region" description="Helical" evidence="5">
    <location>
        <begin position="61"/>
        <end position="84"/>
    </location>
</feature>
<comment type="subcellular location">
    <subcellularLocation>
        <location evidence="1">Membrane</location>
        <topology evidence="1">Multi-pass membrane protein</topology>
    </subcellularLocation>
</comment>
<dbReference type="RefSeq" id="WP_062422759.1">
    <property type="nucleotide sequence ID" value="NZ_BBYA01000011.1"/>
</dbReference>